<name>A0A6J4RJR8_9ACTN</name>
<organism evidence="2">
    <name type="scientific">uncultured Rubrobacteraceae bacterium</name>
    <dbReference type="NCBI Taxonomy" id="349277"/>
    <lineage>
        <taxon>Bacteria</taxon>
        <taxon>Bacillati</taxon>
        <taxon>Actinomycetota</taxon>
        <taxon>Rubrobacteria</taxon>
        <taxon>Rubrobacterales</taxon>
        <taxon>Rubrobacteraceae</taxon>
        <taxon>environmental samples</taxon>
    </lineage>
</organism>
<feature type="region of interest" description="Disordered" evidence="1">
    <location>
        <begin position="69"/>
        <end position="98"/>
    </location>
</feature>
<accession>A0A6J4RJR8</accession>
<protein>
    <submittedName>
        <fullName evidence="2">Uncharacterized protein</fullName>
    </submittedName>
</protein>
<proteinExistence type="predicted"/>
<sequence length="98" mass="11431">MDLLMVRDRSTGRFVYTERLERRSGETSWEYVRRSVRREARIRTRFDGDATEVIVGWDVDSVEEFLRANPEYRTDGDSDGASGMREHEGRLEGDAVDQ</sequence>
<evidence type="ECO:0000313" key="2">
    <source>
        <dbReference type="EMBL" id="CAA9472922.1"/>
    </source>
</evidence>
<evidence type="ECO:0000256" key="1">
    <source>
        <dbReference type="SAM" id="MobiDB-lite"/>
    </source>
</evidence>
<dbReference type="AlphaFoldDB" id="A0A6J4RJR8"/>
<dbReference type="EMBL" id="CADCVF010000084">
    <property type="protein sequence ID" value="CAA9472922.1"/>
    <property type="molecule type" value="Genomic_DNA"/>
</dbReference>
<reference evidence="2" key="1">
    <citation type="submission" date="2020-02" db="EMBL/GenBank/DDBJ databases">
        <authorList>
            <person name="Meier V. D."/>
        </authorList>
    </citation>
    <scope>NUCLEOTIDE SEQUENCE</scope>
    <source>
        <strain evidence="2">AVDCRST_MAG58</strain>
    </source>
</reference>
<feature type="compositionally biased region" description="Basic and acidic residues" evidence="1">
    <location>
        <begin position="84"/>
        <end position="98"/>
    </location>
</feature>
<gene>
    <name evidence="2" type="ORF">AVDCRST_MAG58-4060</name>
</gene>